<gene>
    <name evidence="1" type="ORF">CNMCM5623_006108</name>
</gene>
<name>A0A8H6V0T5_9EURO</name>
<organism evidence="1 2">
    <name type="scientific">Aspergillus felis</name>
    <dbReference type="NCBI Taxonomy" id="1287682"/>
    <lineage>
        <taxon>Eukaryota</taxon>
        <taxon>Fungi</taxon>
        <taxon>Dikarya</taxon>
        <taxon>Ascomycota</taxon>
        <taxon>Pezizomycotina</taxon>
        <taxon>Eurotiomycetes</taxon>
        <taxon>Eurotiomycetidae</taxon>
        <taxon>Eurotiales</taxon>
        <taxon>Aspergillaceae</taxon>
        <taxon>Aspergillus</taxon>
        <taxon>Aspergillus subgen. Fumigati</taxon>
    </lineage>
</organism>
<dbReference type="OrthoDB" id="2013972at2759"/>
<proteinExistence type="predicted"/>
<evidence type="ECO:0000313" key="2">
    <source>
        <dbReference type="Proteomes" id="UP000654922"/>
    </source>
</evidence>
<dbReference type="AlphaFoldDB" id="A0A8H6V0T5"/>
<dbReference type="Pfam" id="PF13489">
    <property type="entry name" value="Methyltransf_23"/>
    <property type="match status" value="1"/>
</dbReference>
<dbReference type="Proteomes" id="UP000654922">
    <property type="component" value="Unassembled WGS sequence"/>
</dbReference>
<dbReference type="Gene3D" id="3.40.50.150">
    <property type="entry name" value="Vaccinia Virus protein VP39"/>
    <property type="match status" value="1"/>
</dbReference>
<accession>A0A8H6V0T5</accession>
<dbReference type="EMBL" id="JACBAE010001046">
    <property type="protein sequence ID" value="KAF7173847.1"/>
    <property type="molecule type" value="Genomic_DNA"/>
</dbReference>
<reference evidence="1" key="1">
    <citation type="submission" date="2020-06" db="EMBL/GenBank/DDBJ databases">
        <title>Draft genome sequences of strains closely related to Aspergillus parafelis and Aspergillus hiratsukae.</title>
        <authorList>
            <person name="Dos Santos R.A.C."/>
            <person name="Rivero-Menendez O."/>
            <person name="Steenwyk J.L."/>
            <person name="Mead M.E."/>
            <person name="Goldman G.H."/>
            <person name="Alastruey-Izquierdo A."/>
            <person name="Rokas A."/>
        </authorList>
    </citation>
    <scope>NUCLEOTIDE SEQUENCE</scope>
    <source>
        <strain evidence="1">CNM-CM5623</strain>
    </source>
</reference>
<comment type="caution">
    <text evidence="1">The sequence shown here is derived from an EMBL/GenBank/DDBJ whole genome shotgun (WGS) entry which is preliminary data.</text>
</comment>
<dbReference type="SUPFAM" id="SSF53335">
    <property type="entry name" value="S-adenosyl-L-methionine-dependent methyltransferases"/>
    <property type="match status" value="1"/>
</dbReference>
<sequence length="244" mass="27249">MSSIWAVDQEYGHLSLQSNIRHARSDEVRAGEGHLKQHLTLSQVLGVDLRPGGSSSDVPNCTFAAADVQGNWDWLPTEPVDFIYIRGIVGFVDSWPDLFTRAFNCLAPGGWLEVADICYDTASDDGSLLRAHGLRRFDQLFQETLVKMGQDPRITPTLGQKMESAGFRPTLTAIHKTAFSDWSDDPEMKQTVNIASRLHEMDTIHIVERGIKPVLHLSANDADIVLAEALRDMRNIGVHAYRPW</sequence>
<dbReference type="InterPro" id="IPR029063">
    <property type="entry name" value="SAM-dependent_MTases_sf"/>
</dbReference>
<evidence type="ECO:0000313" key="1">
    <source>
        <dbReference type="EMBL" id="KAF7173847.1"/>
    </source>
</evidence>
<protein>
    <submittedName>
        <fullName evidence="1">Uncharacterized protein</fullName>
    </submittedName>
</protein>